<dbReference type="EMBL" id="KQ978635">
    <property type="protein sequence ID" value="KYN29547.1"/>
    <property type="molecule type" value="Genomic_DNA"/>
</dbReference>
<keyword evidence="2" id="KW-1185">Reference proteome</keyword>
<dbReference type="Proteomes" id="UP000078492">
    <property type="component" value="Unassembled WGS sequence"/>
</dbReference>
<reference evidence="1 2" key="1">
    <citation type="submission" date="2015-09" db="EMBL/GenBank/DDBJ databases">
        <title>Trachymyrmex cornetzi WGS genome.</title>
        <authorList>
            <person name="Nygaard S."/>
            <person name="Hu H."/>
            <person name="Boomsma J."/>
            <person name="Zhang G."/>
        </authorList>
    </citation>
    <scope>NUCLEOTIDE SEQUENCE [LARGE SCALE GENOMIC DNA]</scope>
    <source>
        <strain evidence="1">Tcor2-1</strain>
        <tissue evidence="1">Whole body</tissue>
    </source>
</reference>
<sequence length="210" mass="25044">MGKLDLRDAYYLIPIYIYNKEREREREKYLALLRSRNDYEGIMDLNQNLQEDFLWWEQNILKRVSSIANRDFKLTIFSDASRIGWGVACDEERAHSFWSESNKLHHINFLKLATFFSLRCFALELRNCNILLRIDNTTAISFINRMGGVRFKEVSSPAKSIWRWCEERELFIFASYISSEDNADADLESRKRNGVRVIRDNFPQIFFVKE</sequence>
<protein>
    <recommendedName>
        <fullName evidence="3">RNase H type-1 domain-containing protein</fullName>
    </recommendedName>
</protein>
<dbReference type="PANTHER" id="PTHR33050">
    <property type="entry name" value="REVERSE TRANSCRIPTASE DOMAIN-CONTAINING PROTEIN"/>
    <property type="match status" value="1"/>
</dbReference>
<gene>
    <name evidence="1" type="ORF">ALC57_01012</name>
</gene>
<proteinExistence type="predicted"/>
<dbReference type="STRING" id="471704.A0A151JRE0"/>
<dbReference type="AlphaFoldDB" id="A0A151JRE0"/>
<dbReference type="PANTHER" id="PTHR33050:SF7">
    <property type="entry name" value="RIBONUCLEASE H"/>
    <property type="match status" value="1"/>
</dbReference>
<name>A0A151JRE0_9HYME</name>
<evidence type="ECO:0008006" key="3">
    <source>
        <dbReference type="Google" id="ProtNLM"/>
    </source>
</evidence>
<accession>A0A151JRE0</accession>
<organism evidence="1 2">
    <name type="scientific">Trachymyrmex cornetzi</name>
    <dbReference type="NCBI Taxonomy" id="471704"/>
    <lineage>
        <taxon>Eukaryota</taxon>
        <taxon>Metazoa</taxon>
        <taxon>Ecdysozoa</taxon>
        <taxon>Arthropoda</taxon>
        <taxon>Hexapoda</taxon>
        <taxon>Insecta</taxon>
        <taxon>Pterygota</taxon>
        <taxon>Neoptera</taxon>
        <taxon>Endopterygota</taxon>
        <taxon>Hymenoptera</taxon>
        <taxon>Apocrita</taxon>
        <taxon>Aculeata</taxon>
        <taxon>Formicoidea</taxon>
        <taxon>Formicidae</taxon>
        <taxon>Myrmicinae</taxon>
        <taxon>Trachymyrmex</taxon>
    </lineage>
</organism>
<evidence type="ECO:0000313" key="2">
    <source>
        <dbReference type="Proteomes" id="UP000078492"/>
    </source>
</evidence>
<evidence type="ECO:0000313" key="1">
    <source>
        <dbReference type="EMBL" id="KYN29547.1"/>
    </source>
</evidence>
<dbReference type="InterPro" id="IPR052055">
    <property type="entry name" value="Hepadnavirus_pol/RT"/>
</dbReference>
<dbReference type="CDD" id="cd09275">
    <property type="entry name" value="RNase_HI_RT_DIRS1"/>
    <property type="match status" value="1"/>
</dbReference>